<organism evidence="1 2">
    <name type="scientific">Citrus sinensis</name>
    <name type="common">Sweet orange</name>
    <name type="synonym">Citrus aurantium var. sinensis</name>
    <dbReference type="NCBI Taxonomy" id="2711"/>
    <lineage>
        <taxon>Eukaryota</taxon>
        <taxon>Viridiplantae</taxon>
        <taxon>Streptophyta</taxon>
        <taxon>Embryophyta</taxon>
        <taxon>Tracheophyta</taxon>
        <taxon>Spermatophyta</taxon>
        <taxon>Magnoliopsida</taxon>
        <taxon>eudicotyledons</taxon>
        <taxon>Gunneridae</taxon>
        <taxon>Pentapetalae</taxon>
        <taxon>rosids</taxon>
        <taxon>malvids</taxon>
        <taxon>Sapindales</taxon>
        <taxon>Rutaceae</taxon>
        <taxon>Aurantioideae</taxon>
        <taxon>Citrus</taxon>
    </lineage>
</organism>
<sequence length="472" mass="54778">MPPKKKDKGKGILKDPVSQTPSKAPQPSSPSKEKLLSSAMPIKSWIDMIEDEEAKSKAISSQEQVNQWMKSISKSPELMLALQSFSQSQISPKEEKSISKEISKASSQNVILSGESASSQIVLSQPKLSKKTSDWYDKAHFQNILTMEDGFYHTDPFQAISKFFPKGWFFKPWDLTKPQSYYQSILESTKSVKFKHFFLSETHSEPAYSTATILKVLSPNQWGDQLHRQKRFPLNFQMRLPHCLTYSYWDYQQAWFNTFFIQNPKKSHSWLFFFNSKITVQSLPNWFQQWWNVFGPIPEILTPNAIHCLNLFKTHYVPSNSEKRFPPFLCFCTNFFLPWVWMWNLRYHTQETQLILQRTSNVKWWSKFDEQTKLTDTLIRNWLCSKGFLPSIVKEVKAQETFLTQKSKAQSLLANAKTEDEYFKVMQQLLATRSETSVASSSSSSSDDAEPFISLGDENEDDCFGIFSPIKH</sequence>
<comment type="caution">
    <text evidence="1">The sequence shown here is derived from an EMBL/GenBank/DDBJ whole genome shotgun (WGS) entry which is preliminary data.</text>
</comment>
<dbReference type="Proteomes" id="UP000829398">
    <property type="component" value="Chromosome 9"/>
</dbReference>
<accession>A0ACB8I002</accession>
<keyword evidence="2" id="KW-1185">Reference proteome</keyword>
<evidence type="ECO:0000313" key="2">
    <source>
        <dbReference type="Proteomes" id="UP000829398"/>
    </source>
</evidence>
<gene>
    <name evidence="1" type="ORF">KPL71_026515</name>
</gene>
<dbReference type="EMBL" id="CM039178">
    <property type="protein sequence ID" value="KAH9680354.1"/>
    <property type="molecule type" value="Genomic_DNA"/>
</dbReference>
<proteinExistence type="predicted"/>
<evidence type="ECO:0000313" key="1">
    <source>
        <dbReference type="EMBL" id="KAH9680354.1"/>
    </source>
</evidence>
<reference evidence="2" key="1">
    <citation type="journal article" date="2023" name="Hortic. Res.">
        <title>A chromosome-level phased genome enabling allele-level studies in sweet orange: a case study on citrus Huanglongbing tolerance.</title>
        <authorList>
            <person name="Wu B."/>
            <person name="Yu Q."/>
            <person name="Deng Z."/>
            <person name="Duan Y."/>
            <person name="Luo F."/>
            <person name="Gmitter F. Jr."/>
        </authorList>
    </citation>
    <scope>NUCLEOTIDE SEQUENCE [LARGE SCALE GENOMIC DNA]</scope>
    <source>
        <strain evidence="2">cv. Valencia</strain>
    </source>
</reference>
<name>A0ACB8I002_CITSI</name>
<protein>
    <submittedName>
        <fullName evidence="1">Uncharacterized protein</fullName>
    </submittedName>
</protein>